<dbReference type="AlphaFoldDB" id="A0A5M6DLV7"/>
<evidence type="ECO:0000313" key="3">
    <source>
        <dbReference type="Proteomes" id="UP000324479"/>
    </source>
</evidence>
<comment type="caution">
    <text evidence="2">The sequence shown here is derived from an EMBL/GenBank/DDBJ whole genome shotgun (WGS) entry which is preliminary data.</text>
</comment>
<dbReference type="EMBL" id="VWOX01000002">
    <property type="protein sequence ID" value="KAA5546345.1"/>
    <property type="molecule type" value="Genomic_DNA"/>
</dbReference>
<name>A0A5M6DLV7_9BACT</name>
<sequence>MGPGYGLGSVAEGRYFHFDAADSDEGRVQRLRAFDLQSGQPLWSVQQPFDYRDLYGYEAGPRGTPTVAGDKVFTMGVDGVLCCRRVEDGKLEWSVDTNERYGVVQNFFGVGSSPLIHEDKVIVQVGGSPPEDQAIAPGRLDRVIPNGSAVIAFDRDSGKEVWRCGQDLASYSSPRTLQIGSQTVVLMFARNHLLAIDPEQGKVLWEHRHRADLLESVNAMMPVVRGDQVFISECYDIGGALLQVTLDGVQRIWEDAGKPRRNQAMRCHWSTPILIDGYLYGCSGRNNPDSDFRCVRWDTGEVAWNDERRIRTSVTLAGDHLVVWDEKGRMQIVRPTPERLDVVAEYDFRDRLSYYCWAAPIVVGNRMLIRGDENVLCLALDVSE</sequence>
<gene>
    <name evidence="2" type="ORF">FYK55_04570</name>
</gene>
<dbReference type="PANTHER" id="PTHR34512:SF30">
    <property type="entry name" value="OUTER MEMBRANE PROTEIN ASSEMBLY FACTOR BAMB"/>
    <property type="match status" value="1"/>
</dbReference>
<dbReference type="PANTHER" id="PTHR34512">
    <property type="entry name" value="CELL SURFACE PROTEIN"/>
    <property type="match status" value="1"/>
</dbReference>
<dbReference type="SUPFAM" id="SSF50998">
    <property type="entry name" value="Quinoprotein alcohol dehydrogenase-like"/>
    <property type="match status" value="1"/>
</dbReference>
<feature type="domain" description="Pyrrolo-quinoline quinone repeat" evidence="1">
    <location>
        <begin position="29"/>
        <end position="233"/>
    </location>
</feature>
<dbReference type="InterPro" id="IPR002372">
    <property type="entry name" value="PQQ_rpt_dom"/>
</dbReference>
<dbReference type="InterPro" id="IPR015943">
    <property type="entry name" value="WD40/YVTN_repeat-like_dom_sf"/>
</dbReference>
<evidence type="ECO:0000259" key="1">
    <source>
        <dbReference type="Pfam" id="PF13360"/>
    </source>
</evidence>
<protein>
    <submittedName>
        <fullName evidence="2">PQQ-binding-like beta-propeller repeat protein</fullName>
    </submittedName>
</protein>
<accession>A0A5M6DLV7</accession>
<organism evidence="2 3">
    <name type="scientific">Roseiconus nitratireducens</name>
    <dbReference type="NCBI Taxonomy" id="2605748"/>
    <lineage>
        <taxon>Bacteria</taxon>
        <taxon>Pseudomonadati</taxon>
        <taxon>Planctomycetota</taxon>
        <taxon>Planctomycetia</taxon>
        <taxon>Pirellulales</taxon>
        <taxon>Pirellulaceae</taxon>
        <taxon>Roseiconus</taxon>
    </lineage>
</organism>
<proteinExistence type="predicted"/>
<reference evidence="2 3" key="1">
    <citation type="submission" date="2019-08" db="EMBL/GenBank/DDBJ databases">
        <authorList>
            <person name="Dhanesh K."/>
            <person name="Kumar G."/>
            <person name="Sasikala C."/>
            <person name="Venkata Ramana C."/>
        </authorList>
    </citation>
    <scope>NUCLEOTIDE SEQUENCE [LARGE SCALE GENOMIC DNA]</scope>
    <source>
        <strain evidence="2 3">JC645</strain>
    </source>
</reference>
<evidence type="ECO:0000313" key="2">
    <source>
        <dbReference type="EMBL" id="KAA5546345.1"/>
    </source>
</evidence>
<keyword evidence="3" id="KW-1185">Reference proteome</keyword>
<dbReference type="Pfam" id="PF13360">
    <property type="entry name" value="PQQ_2"/>
    <property type="match status" value="1"/>
</dbReference>
<dbReference type="Gene3D" id="2.130.10.10">
    <property type="entry name" value="YVTN repeat-like/Quinoprotein amine dehydrogenase"/>
    <property type="match status" value="1"/>
</dbReference>
<dbReference type="InterPro" id="IPR011047">
    <property type="entry name" value="Quinoprotein_ADH-like_sf"/>
</dbReference>
<dbReference type="Proteomes" id="UP000324479">
    <property type="component" value="Unassembled WGS sequence"/>
</dbReference>